<feature type="domain" description="Porin" evidence="12">
    <location>
        <begin position="69"/>
        <end position="392"/>
    </location>
</feature>
<keyword evidence="4" id="KW-1134">Transmembrane beta strand</keyword>
<dbReference type="InterPro" id="IPR023614">
    <property type="entry name" value="Porin_dom_sf"/>
</dbReference>
<keyword evidence="8" id="KW-0626">Porin</keyword>
<evidence type="ECO:0000313" key="13">
    <source>
        <dbReference type="EMBL" id="TDG18787.1"/>
    </source>
</evidence>
<sequence length="421" mass="44864">MPFINVERNTLELTVSEATPPGGSGFGVLVLFISTTTFFGSLHTQPQQNKNNRFGVKVMAFLGRTAAGAIAAISMTGIAHAQSSVTLYGIADTAVQYISNVGGHALFQEGNTHSPDIFGLKGVEDLGGGLRTIFDLQNEFLLNNGQALVPGTLFNRKAYVGLQSDNFGTLTLGHQPSFMYDVLANYQTPFVLGNILSLHEGNLDEVANFYQFNNAVKYVSPTFGGFSTGAEFAFGNVAGNFGESRNYSFFVQYKNGPFGLAATYANENNRFLELSSFIGLPTLFGTPLRQPEGVVANKLVNWGVGASYQFTHVLLHATFTQSRITLSTGQGNANTIDAGANWTILPDDVVAIGGWVENLDGGNWKTITVSNAYLLSKQTSVYQQVTYQHASGANSVASLAGAGVASGRSTTGVSVGIQHLF</sequence>
<gene>
    <name evidence="13" type="ORF">EYW47_33050</name>
</gene>
<dbReference type="InterPro" id="IPR001702">
    <property type="entry name" value="Porin_Gram-ve"/>
</dbReference>
<evidence type="ECO:0000256" key="8">
    <source>
        <dbReference type="ARBA" id="ARBA00023114"/>
    </source>
</evidence>
<dbReference type="InterPro" id="IPR002299">
    <property type="entry name" value="Porin_Neis"/>
</dbReference>
<evidence type="ECO:0000256" key="4">
    <source>
        <dbReference type="ARBA" id="ARBA00022452"/>
    </source>
</evidence>
<dbReference type="GO" id="GO:0015288">
    <property type="term" value="F:porin activity"/>
    <property type="evidence" value="ECO:0007669"/>
    <property type="project" value="UniProtKB-KW"/>
</dbReference>
<dbReference type="CDD" id="cd00342">
    <property type="entry name" value="gram_neg_porins"/>
    <property type="match status" value="1"/>
</dbReference>
<evidence type="ECO:0000256" key="1">
    <source>
        <dbReference type="ARBA" id="ARBA00004571"/>
    </source>
</evidence>
<evidence type="ECO:0000256" key="10">
    <source>
        <dbReference type="ARBA" id="ARBA00023237"/>
    </source>
</evidence>
<dbReference type="OrthoDB" id="8982743at2"/>
<feature type="transmembrane region" description="Helical" evidence="11">
    <location>
        <begin position="23"/>
        <end position="42"/>
    </location>
</feature>
<dbReference type="InterPro" id="IPR033900">
    <property type="entry name" value="Gram_neg_porin_domain"/>
</dbReference>
<keyword evidence="5 11" id="KW-0812">Transmembrane</keyword>
<keyword evidence="7" id="KW-0406">Ion transport</keyword>
<keyword evidence="9 11" id="KW-0472">Membrane</keyword>
<feature type="transmembrane region" description="Helical" evidence="11">
    <location>
        <begin position="54"/>
        <end position="75"/>
    </location>
</feature>
<reference evidence="13 14" key="1">
    <citation type="submission" date="2019-03" db="EMBL/GenBank/DDBJ databases">
        <title>Paraburkholderia sp. 4M-K11, isolated from subtropical forest soil.</title>
        <authorList>
            <person name="Gao Z.-H."/>
            <person name="Qiu L.-H."/>
        </authorList>
    </citation>
    <scope>NUCLEOTIDE SEQUENCE [LARGE SCALE GENOMIC DNA]</scope>
    <source>
        <strain evidence="13 14">4M-K11</strain>
    </source>
</reference>
<evidence type="ECO:0000256" key="3">
    <source>
        <dbReference type="ARBA" id="ARBA00022448"/>
    </source>
</evidence>
<dbReference type="Proteomes" id="UP000295722">
    <property type="component" value="Unassembled WGS sequence"/>
</dbReference>
<evidence type="ECO:0000256" key="7">
    <source>
        <dbReference type="ARBA" id="ARBA00023065"/>
    </source>
</evidence>
<evidence type="ECO:0000259" key="12">
    <source>
        <dbReference type="Pfam" id="PF13609"/>
    </source>
</evidence>
<dbReference type="Pfam" id="PF13609">
    <property type="entry name" value="Porin_4"/>
    <property type="match status" value="1"/>
</dbReference>
<dbReference type="RefSeq" id="WP_133199021.1">
    <property type="nucleotide sequence ID" value="NZ_JBHUCW010000010.1"/>
</dbReference>
<comment type="caution">
    <text evidence="13">The sequence shown here is derived from an EMBL/GenBank/DDBJ whole genome shotgun (WGS) entry which is preliminary data.</text>
</comment>
<dbReference type="AlphaFoldDB" id="A0A4R5M0S2"/>
<comment type="subcellular location">
    <subcellularLocation>
        <location evidence="1">Cell outer membrane</location>
        <topology evidence="1">Multi-pass membrane protein</topology>
    </subcellularLocation>
</comment>
<evidence type="ECO:0000256" key="11">
    <source>
        <dbReference type="SAM" id="Phobius"/>
    </source>
</evidence>
<comment type="subunit">
    <text evidence="2">Homotrimer.</text>
</comment>
<dbReference type="SUPFAM" id="SSF56935">
    <property type="entry name" value="Porins"/>
    <property type="match status" value="1"/>
</dbReference>
<organism evidence="13 14">
    <name type="scientific">Paraburkholderia silviterrae</name>
    <dbReference type="NCBI Taxonomy" id="2528715"/>
    <lineage>
        <taxon>Bacteria</taxon>
        <taxon>Pseudomonadati</taxon>
        <taxon>Pseudomonadota</taxon>
        <taxon>Betaproteobacteria</taxon>
        <taxon>Burkholderiales</taxon>
        <taxon>Burkholderiaceae</taxon>
        <taxon>Paraburkholderia</taxon>
    </lineage>
</organism>
<dbReference type="GO" id="GO:0046930">
    <property type="term" value="C:pore complex"/>
    <property type="evidence" value="ECO:0007669"/>
    <property type="project" value="UniProtKB-KW"/>
</dbReference>
<keyword evidence="3" id="KW-0813">Transport</keyword>
<dbReference type="GO" id="GO:0009279">
    <property type="term" value="C:cell outer membrane"/>
    <property type="evidence" value="ECO:0007669"/>
    <property type="project" value="UniProtKB-SubCell"/>
</dbReference>
<evidence type="ECO:0000256" key="5">
    <source>
        <dbReference type="ARBA" id="ARBA00022692"/>
    </source>
</evidence>
<dbReference type="PANTHER" id="PTHR34501">
    <property type="entry name" value="PROTEIN YDDL-RELATED"/>
    <property type="match status" value="1"/>
</dbReference>
<dbReference type="InterPro" id="IPR050298">
    <property type="entry name" value="Gram-neg_bact_OMP"/>
</dbReference>
<keyword evidence="6" id="KW-0732">Signal</keyword>
<dbReference type="EMBL" id="SMRP01000027">
    <property type="protein sequence ID" value="TDG18787.1"/>
    <property type="molecule type" value="Genomic_DNA"/>
</dbReference>
<name>A0A4R5M0S2_9BURK</name>
<evidence type="ECO:0000313" key="14">
    <source>
        <dbReference type="Proteomes" id="UP000295722"/>
    </source>
</evidence>
<evidence type="ECO:0000256" key="2">
    <source>
        <dbReference type="ARBA" id="ARBA00011233"/>
    </source>
</evidence>
<dbReference type="Gene3D" id="2.40.160.10">
    <property type="entry name" value="Porin"/>
    <property type="match status" value="1"/>
</dbReference>
<keyword evidence="14" id="KW-1185">Reference proteome</keyword>
<protein>
    <submittedName>
        <fullName evidence="13">Porin</fullName>
    </submittedName>
</protein>
<dbReference type="PRINTS" id="PR00182">
    <property type="entry name" value="ECOLNEIPORIN"/>
</dbReference>
<keyword evidence="10" id="KW-0998">Cell outer membrane</keyword>
<evidence type="ECO:0000256" key="9">
    <source>
        <dbReference type="ARBA" id="ARBA00023136"/>
    </source>
</evidence>
<dbReference type="GO" id="GO:0034220">
    <property type="term" value="P:monoatomic ion transmembrane transport"/>
    <property type="evidence" value="ECO:0007669"/>
    <property type="project" value="InterPro"/>
</dbReference>
<proteinExistence type="predicted"/>
<evidence type="ECO:0000256" key="6">
    <source>
        <dbReference type="ARBA" id="ARBA00022729"/>
    </source>
</evidence>
<dbReference type="PRINTS" id="PR00184">
    <property type="entry name" value="NEISSPPORIN"/>
</dbReference>
<accession>A0A4R5M0S2</accession>
<keyword evidence="11" id="KW-1133">Transmembrane helix</keyword>
<dbReference type="PANTHER" id="PTHR34501:SF9">
    <property type="entry name" value="MAJOR OUTER MEMBRANE PROTEIN P.IA"/>
    <property type="match status" value="1"/>
</dbReference>